<protein>
    <submittedName>
        <fullName evidence="5">DNA-binding GntR family transcriptional regulator</fullName>
    </submittedName>
</protein>
<dbReference type="InterPro" id="IPR011711">
    <property type="entry name" value="GntR_C"/>
</dbReference>
<dbReference type="SUPFAM" id="SSF48008">
    <property type="entry name" value="GntR ligand-binding domain-like"/>
    <property type="match status" value="1"/>
</dbReference>
<keyword evidence="2 5" id="KW-0238">DNA-binding</keyword>
<reference evidence="5 6" key="1">
    <citation type="submission" date="2018-06" db="EMBL/GenBank/DDBJ databases">
        <title>Genomic Encyclopedia of Archaeal and Bacterial Type Strains, Phase II (KMG-II): from individual species to whole genera.</title>
        <authorList>
            <person name="Goeker M."/>
        </authorList>
    </citation>
    <scope>NUCLEOTIDE SEQUENCE [LARGE SCALE GENOMIC DNA]</scope>
    <source>
        <strain evidence="5 6">DSM 13087</strain>
    </source>
</reference>
<comment type="caution">
    <text evidence="5">The sequence shown here is derived from an EMBL/GenBank/DDBJ whole genome shotgun (WGS) entry which is preliminary data.</text>
</comment>
<dbReference type="Gene3D" id="1.10.10.10">
    <property type="entry name" value="Winged helix-like DNA-binding domain superfamily/Winged helix DNA-binding domain"/>
    <property type="match status" value="1"/>
</dbReference>
<dbReference type="InterPro" id="IPR000524">
    <property type="entry name" value="Tscrpt_reg_HTH_GntR"/>
</dbReference>
<dbReference type="OrthoDB" id="7618373at2"/>
<evidence type="ECO:0000313" key="6">
    <source>
        <dbReference type="Proteomes" id="UP000249364"/>
    </source>
</evidence>
<feature type="domain" description="HTH gntR-type" evidence="4">
    <location>
        <begin position="8"/>
        <end position="75"/>
    </location>
</feature>
<dbReference type="InterPro" id="IPR036390">
    <property type="entry name" value="WH_DNA-bd_sf"/>
</dbReference>
<proteinExistence type="predicted"/>
<dbReference type="PANTHER" id="PTHR43537:SF53">
    <property type="entry name" value="HTH-TYPE TRANSCRIPTIONAL REPRESSOR NANR"/>
    <property type="match status" value="1"/>
</dbReference>
<dbReference type="SMART" id="SM00895">
    <property type="entry name" value="FCD"/>
    <property type="match status" value="1"/>
</dbReference>
<dbReference type="SUPFAM" id="SSF46785">
    <property type="entry name" value="Winged helix' DNA-binding domain"/>
    <property type="match status" value="1"/>
</dbReference>
<keyword evidence="6" id="KW-1185">Reference proteome</keyword>
<name>A0A2W7Q7P5_9RHOB</name>
<evidence type="ECO:0000256" key="1">
    <source>
        <dbReference type="ARBA" id="ARBA00023015"/>
    </source>
</evidence>
<dbReference type="AlphaFoldDB" id="A0A2W7Q7P5"/>
<dbReference type="SMART" id="SM00345">
    <property type="entry name" value="HTH_GNTR"/>
    <property type="match status" value="1"/>
</dbReference>
<dbReference type="InterPro" id="IPR008920">
    <property type="entry name" value="TF_FadR/GntR_C"/>
</dbReference>
<dbReference type="Gene3D" id="1.20.120.530">
    <property type="entry name" value="GntR ligand-binding domain-like"/>
    <property type="match status" value="1"/>
</dbReference>
<evidence type="ECO:0000259" key="4">
    <source>
        <dbReference type="PROSITE" id="PS50949"/>
    </source>
</evidence>
<accession>A0A2W7Q7P5</accession>
<dbReference type="Proteomes" id="UP000249364">
    <property type="component" value="Unassembled WGS sequence"/>
</dbReference>
<dbReference type="InterPro" id="IPR036388">
    <property type="entry name" value="WH-like_DNA-bd_sf"/>
</dbReference>
<dbReference type="RefSeq" id="WP_071470134.1">
    <property type="nucleotide sequence ID" value="NZ_MEHT01000024.1"/>
</dbReference>
<dbReference type="GO" id="GO:0003700">
    <property type="term" value="F:DNA-binding transcription factor activity"/>
    <property type="evidence" value="ECO:0007669"/>
    <property type="project" value="InterPro"/>
</dbReference>
<sequence length="233" mass="25444">MIDDKLSADVTERICSALCLAIAEGALKPGTKILDDVIASHFGVSRTVARGAIAILERERVIDRKRNRGAFVATPSIEEARHLLEARLAMELAIVDRAVVELSEDEMDRLQGLTLEEDAVHGSHDPAAKRRISGNFHIELARASGNTVYVDILQNLVARLTLVAALYEIKSSDCCGSNDHRAILEALRQRDKEKARALMKVHLERIEATIDLSGGSEDNISLSSVLAKFAPVT</sequence>
<dbReference type="PANTHER" id="PTHR43537">
    <property type="entry name" value="TRANSCRIPTIONAL REGULATOR, GNTR FAMILY"/>
    <property type="match status" value="1"/>
</dbReference>
<gene>
    <name evidence="5" type="ORF">LY56_03294</name>
</gene>
<dbReference type="GO" id="GO:0003677">
    <property type="term" value="F:DNA binding"/>
    <property type="evidence" value="ECO:0007669"/>
    <property type="project" value="UniProtKB-KW"/>
</dbReference>
<dbReference type="PROSITE" id="PS50949">
    <property type="entry name" value="HTH_GNTR"/>
    <property type="match status" value="1"/>
</dbReference>
<dbReference type="STRING" id="121821.GCA_001870675_01366"/>
<organism evidence="5 6">
    <name type="scientific">Roseinatronobacter thiooxidans</name>
    <dbReference type="NCBI Taxonomy" id="121821"/>
    <lineage>
        <taxon>Bacteria</taxon>
        <taxon>Pseudomonadati</taxon>
        <taxon>Pseudomonadota</taxon>
        <taxon>Alphaproteobacteria</taxon>
        <taxon>Rhodobacterales</taxon>
        <taxon>Paracoccaceae</taxon>
        <taxon>Roseinatronobacter</taxon>
    </lineage>
</organism>
<dbReference type="Pfam" id="PF00392">
    <property type="entry name" value="GntR"/>
    <property type="match status" value="1"/>
</dbReference>
<evidence type="ECO:0000313" key="5">
    <source>
        <dbReference type="EMBL" id="PZX36999.1"/>
    </source>
</evidence>
<dbReference type="EMBL" id="QKZQ01000024">
    <property type="protein sequence ID" value="PZX36999.1"/>
    <property type="molecule type" value="Genomic_DNA"/>
</dbReference>
<evidence type="ECO:0000256" key="3">
    <source>
        <dbReference type="ARBA" id="ARBA00023163"/>
    </source>
</evidence>
<keyword evidence="1" id="KW-0805">Transcription regulation</keyword>
<evidence type="ECO:0000256" key="2">
    <source>
        <dbReference type="ARBA" id="ARBA00023125"/>
    </source>
</evidence>
<keyword evidence="3" id="KW-0804">Transcription</keyword>
<dbReference type="Pfam" id="PF07729">
    <property type="entry name" value="FCD"/>
    <property type="match status" value="1"/>
</dbReference>